<dbReference type="Gene3D" id="1.10.510.10">
    <property type="entry name" value="Transferase(Phosphotransferase) domain 1"/>
    <property type="match status" value="2"/>
</dbReference>
<organism evidence="6 7">
    <name type="scientific">Streptomyces toxytricini</name>
    <name type="common">Actinomyces toxytricini</name>
    <dbReference type="NCBI Taxonomy" id="67369"/>
    <lineage>
        <taxon>Bacteria</taxon>
        <taxon>Bacillati</taxon>
        <taxon>Actinomycetota</taxon>
        <taxon>Actinomycetes</taxon>
        <taxon>Kitasatosporales</taxon>
        <taxon>Streptomycetaceae</taxon>
        <taxon>Streptomyces</taxon>
    </lineage>
</organism>
<comment type="caution">
    <text evidence="6">The sequence shown here is derived from an EMBL/GenBank/DDBJ whole genome shotgun (WGS) entry which is preliminary data.</text>
</comment>
<feature type="domain" description="Protein kinase" evidence="5">
    <location>
        <begin position="23"/>
        <end position="962"/>
    </location>
</feature>
<dbReference type="InterPro" id="IPR000719">
    <property type="entry name" value="Prot_kinase_dom"/>
</dbReference>
<feature type="compositionally biased region" description="Low complexity" evidence="4">
    <location>
        <begin position="714"/>
        <end position="723"/>
    </location>
</feature>
<dbReference type="InterPro" id="IPR001245">
    <property type="entry name" value="Ser-Thr/Tyr_kinase_cat_dom"/>
</dbReference>
<evidence type="ECO:0000313" key="6">
    <source>
        <dbReference type="EMBL" id="MFJ2820249.1"/>
    </source>
</evidence>
<reference evidence="6 7" key="1">
    <citation type="submission" date="2024-10" db="EMBL/GenBank/DDBJ databases">
        <title>The Natural Products Discovery Center: Release of the First 8490 Sequenced Strains for Exploring Actinobacteria Biosynthetic Diversity.</title>
        <authorList>
            <person name="Kalkreuter E."/>
            <person name="Kautsar S.A."/>
            <person name="Yang D."/>
            <person name="Bader C.D."/>
            <person name="Teijaro C.N."/>
            <person name="Fluegel L."/>
            <person name="Davis C.M."/>
            <person name="Simpson J.R."/>
            <person name="Lauterbach L."/>
            <person name="Steele A.D."/>
            <person name="Gui C."/>
            <person name="Meng S."/>
            <person name="Li G."/>
            <person name="Viehrig K."/>
            <person name="Ye F."/>
            <person name="Su P."/>
            <person name="Kiefer A.F."/>
            <person name="Nichols A."/>
            <person name="Cepeda A.J."/>
            <person name="Yan W."/>
            <person name="Fan B."/>
            <person name="Jiang Y."/>
            <person name="Adhikari A."/>
            <person name="Zheng C.-J."/>
            <person name="Schuster L."/>
            <person name="Cowan T.M."/>
            <person name="Smanski M.J."/>
            <person name="Chevrette M.G."/>
            <person name="De Carvalho L.P.S."/>
            <person name="Shen B."/>
        </authorList>
    </citation>
    <scope>NUCLEOTIDE SEQUENCE [LARGE SCALE GENOMIC DNA]</scope>
    <source>
        <strain evidence="6 7">NPDC087220</strain>
    </source>
</reference>
<keyword evidence="3" id="KW-0067">ATP-binding</keyword>
<dbReference type="EMBL" id="JBIUYY010000001">
    <property type="protein sequence ID" value="MFJ2820249.1"/>
    <property type="molecule type" value="Genomic_DNA"/>
</dbReference>
<comment type="similarity">
    <text evidence="1">Belongs to the protein kinase superfamily. STE Ser/Thr protein kinase family. STE20 subfamily.</text>
</comment>
<feature type="compositionally biased region" description="Low complexity" evidence="4">
    <location>
        <begin position="355"/>
        <end position="368"/>
    </location>
</feature>
<dbReference type="Pfam" id="PF07714">
    <property type="entry name" value="PK_Tyr_Ser-Thr"/>
    <property type="match status" value="1"/>
</dbReference>
<dbReference type="PANTHER" id="PTHR45832:SF22">
    <property type="entry name" value="SERINE_THREONINE-PROTEIN KINASE SAMKA-RELATED"/>
    <property type="match status" value="1"/>
</dbReference>
<evidence type="ECO:0000259" key="5">
    <source>
        <dbReference type="SMART" id="SM00220"/>
    </source>
</evidence>
<proteinExistence type="inferred from homology"/>
<feature type="compositionally biased region" description="Pro residues" evidence="4">
    <location>
        <begin position="564"/>
        <end position="575"/>
    </location>
</feature>
<feature type="compositionally biased region" description="Basic and acidic residues" evidence="4">
    <location>
        <begin position="446"/>
        <end position="456"/>
    </location>
</feature>
<dbReference type="GO" id="GO:0016301">
    <property type="term" value="F:kinase activity"/>
    <property type="evidence" value="ECO:0007669"/>
    <property type="project" value="UniProtKB-KW"/>
</dbReference>
<feature type="compositionally biased region" description="Low complexity" evidence="4">
    <location>
        <begin position="969"/>
        <end position="978"/>
    </location>
</feature>
<feature type="compositionally biased region" description="Low complexity" evidence="4">
    <location>
        <begin position="624"/>
        <end position="662"/>
    </location>
</feature>
<feature type="region of interest" description="Disordered" evidence="4">
    <location>
        <begin position="553"/>
        <end position="856"/>
    </location>
</feature>
<evidence type="ECO:0000313" key="7">
    <source>
        <dbReference type="Proteomes" id="UP001617351"/>
    </source>
</evidence>
<protein>
    <submittedName>
        <fullName evidence="6">Protein kinase</fullName>
    </submittedName>
</protein>
<evidence type="ECO:0000256" key="3">
    <source>
        <dbReference type="ARBA" id="ARBA00022840"/>
    </source>
</evidence>
<feature type="compositionally biased region" description="Low complexity" evidence="4">
    <location>
        <begin position="791"/>
        <end position="818"/>
    </location>
</feature>
<dbReference type="Proteomes" id="UP001617351">
    <property type="component" value="Unassembled WGS sequence"/>
</dbReference>
<feature type="compositionally biased region" description="Low complexity" evidence="4">
    <location>
        <begin position="827"/>
        <end position="849"/>
    </location>
</feature>
<feature type="compositionally biased region" description="Low complexity" evidence="4">
    <location>
        <begin position="754"/>
        <end position="777"/>
    </location>
</feature>
<dbReference type="InterPro" id="IPR011009">
    <property type="entry name" value="Kinase-like_dom_sf"/>
</dbReference>
<evidence type="ECO:0000256" key="2">
    <source>
        <dbReference type="ARBA" id="ARBA00022741"/>
    </source>
</evidence>
<dbReference type="RefSeq" id="WP_402377310.1">
    <property type="nucleotide sequence ID" value="NZ_JBIUYY010000001.1"/>
</dbReference>
<dbReference type="SMART" id="SM00220">
    <property type="entry name" value="S_TKc"/>
    <property type="match status" value="1"/>
</dbReference>
<feature type="compositionally biased region" description="Low complexity" evidence="4">
    <location>
        <begin position="674"/>
        <end position="684"/>
    </location>
</feature>
<keyword evidence="2" id="KW-0547">Nucleotide-binding</keyword>
<feature type="compositionally biased region" description="Low complexity" evidence="4">
    <location>
        <begin position="1077"/>
        <end position="1090"/>
    </location>
</feature>
<dbReference type="SUPFAM" id="SSF56112">
    <property type="entry name" value="Protein kinase-like (PK-like)"/>
    <property type="match status" value="1"/>
</dbReference>
<dbReference type="PANTHER" id="PTHR45832">
    <property type="entry name" value="SERINE/THREONINE-PROTEIN KINASE SAMKA-RELATED-RELATED"/>
    <property type="match status" value="1"/>
</dbReference>
<feature type="compositionally biased region" description="Low complexity" evidence="4">
    <location>
        <begin position="553"/>
        <end position="563"/>
    </location>
</feature>
<feature type="compositionally biased region" description="Basic residues" evidence="4">
    <location>
        <begin position="1001"/>
        <end position="1013"/>
    </location>
</feature>
<keyword evidence="6" id="KW-0418">Kinase</keyword>
<name>A0ABW8EAI4_STRT5</name>
<feature type="region of interest" description="Disordered" evidence="4">
    <location>
        <begin position="969"/>
        <end position="1013"/>
    </location>
</feature>
<feature type="region of interest" description="Disordered" evidence="4">
    <location>
        <begin position="197"/>
        <end position="470"/>
    </location>
</feature>
<dbReference type="InterPro" id="IPR051931">
    <property type="entry name" value="PAK3-like"/>
</dbReference>
<keyword evidence="7" id="KW-1185">Reference proteome</keyword>
<evidence type="ECO:0000256" key="4">
    <source>
        <dbReference type="SAM" id="MobiDB-lite"/>
    </source>
</evidence>
<keyword evidence="6" id="KW-0808">Transferase</keyword>
<feature type="compositionally biased region" description="Low complexity" evidence="4">
    <location>
        <begin position="732"/>
        <end position="745"/>
    </location>
</feature>
<sequence>MEDYAGRILAGRYRLPLPPSDEYEPAETRAFDTRSGQEVLVRQVPLPEIVDAELVDGEAAGYAAEAPRPPYRSGPGRGPAAELPAVRRAIAAAQAAASVPDHPRLDQVFDVFAEGGSLWIVSELVPARPLAALLAEEPLTPYRAAEVASDVLTALRALHAHGWTHRNITVRTVLICDDGRVVLTGLAAGAAEDALCGYDPVPPEDDDPPAEDAWGTPPASTAPPYAPLVAPGYETTPRANPAPPNPQLPPGYPPLPTSAPGYTDRAAPEPPLPPGYGLPAAPDPSYTDRAVPEPPLPSGGDPPGGPGPEAGPRYADHVVLESLLPSGGDPSAATGSAGGPRYADGAAPRSPRSSGYAPLAEPGPAAGPRYADHVVPESLLPPAGDPSAATGSAGGPRYADGAAPGSPLPSGRDPMGGPGSGSADRAVPESLLPPGRDPLGVVGPRYADHIVPERDPQGAGPHAGGAAGEAGVLPADAAGRAPLVAPGYETGPRGGVADGGSFRAVAAQEAGPEAVTARVTAKEAPGAVPEQRPIGSKLPQGYSYPYGGPKAVEAGPAAEAPSAPAVPAPPAPAPASPGRAGGTPAGDGLPAGVDVPWHGATPRRQAALPPALPQGYRHADDDTAPGLPAPAGGPAGPIPAGLSDAPARPAGPVPARLPNAPAGPGGPPGPIPARLPGAPAAADAPRGDHPLPRPAHPGGPAGPIPAHLPPAPGAPASAEAPGGDRPGPRPAHPGGAAGPIPARLPHAPGTPAEAYAPRGDRPAPAGGPAGPVPVGLPNTPGAPASAEAPRGQRPGPQAAHAGGPGGAVPSRLPGAPAGRPGGGGPAAAGAPSGGRPAPGAAAPRGPRPGLDAERARQTRMAVVGAVTERWAPEQARTVAGPWQIAAPVGPATDLWALGALLYRSVQGHPPYPEDSAAELVEMVCAEPPAFAEECGPLRPVVESLLRQDPTERPDFEELRGWLRSLVRSAPEPDAAAPGALPPADPDPARLPAVRRRGDLHGRHRNPAPRRGPRHLGRVLLAGVLALTAGAVAYAVLFLPRAGEGQGGDAASQTPVAKTETPSPDASRPPQASPAPTPSQSAPQAPASAPPGYTVQQDPEHFEIAVPQGWERRGMNEAGQVRYTDGQYVLIVVPGRDKVEGSPDPATYQKDKEPELAPYRSSTWASGGDVKTTKVGQQLRATGRYTWIDGTGRSVVARNFVVALGGSYHVVMVTGPQDGEGKVTEVFEKATGSYKSGG</sequence>
<feature type="region of interest" description="Disordered" evidence="4">
    <location>
        <begin position="1043"/>
        <end position="1094"/>
    </location>
</feature>
<feature type="compositionally biased region" description="Pro residues" evidence="4">
    <location>
        <begin position="664"/>
        <end position="673"/>
    </location>
</feature>
<feature type="compositionally biased region" description="Low complexity" evidence="4">
    <location>
        <begin position="600"/>
        <end position="609"/>
    </location>
</feature>
<evidence type="ECO:0000256" key="1">
    <source>
        <dbReference type="ARBA" id="ARBA00008874"/>
    </source>
</evidence>
<feature type="compositionally biased region" description="Pro residues" evidence="4">
    <location>
        <begin position="240"/>
        <end position="257"/>
    </location>
</feature>
<feature type="compositionally biased region" description="Pro residues" evidence="4">
    <location>
        <begin position="692"/>
        <end position="713"/>
    </location>
</feature>
<accession>A0ABW8EAI4</accession>
<feature type="region of interest" description="Disordered" evidence="4">
    <location>
        <begin position="521"/>
        <end position="541"/>
    </location>
</feature>
<gene>
    <name evidence="6" type="ORF">ACIO7M_03900</name>
</gene>